<keyword evidence="4" id="KW-0233">DNA recombination</keyword>
<dbReference type="GO" id="GO:0015074">
    <property type="term" value="P:DNA integration"/>
    <property type="evidence" value="ECO:0007669"/>
    <property type="project" value="UniProtKB-KW"/>
</dbReference>
<dbReference type="EMBL" id="LAJX01000056">
    <property type="protein sequence ID" value="KJV07171.1"/>
    <property type="molecule type" value="Genomic_DNA"/>
</dbReference>
<dbReference type="RefSeq" id="WP_045778634.1">
    <property type="nucleotide sequence ID" value="NZ_LAJX01000056.1"/>
</dbReference>
<evidence type="ECO:0000256" key="1">
    <source>
        <dbReference type="ARBA" id="ARBA00008857"/>
    </source>
</evidence>
<dbReference type="Pfam" id="PF22022">
    <property type="entry name" value="Phage_int_M"/>
    <property type="match status" value="1"/>
</dbReference>
<dbReference type="Pfam" id="PF00589">
    <property type="entry name" value="Phage_integrase"/>
    <property type="match status" value="1"/>
</dbReference>
<comment type="similarity">
    <text evidence="1">Belongs to the 'phage' integrase family.</text>
</comment>
<name>A0A0F3IKE2_9GAMM</name>
<accession>A0A0F3IKE2</accession>
<dbReference type="Gene3D" id="1.10.150.130">
    <property type="match status" value="1"/>
</dbReference>
<keyword evidence="2" id="KW-0229">DNA integration</keyword>
<keyword evidence="9" id="KW-1185">Reference proteome</keyword>
<evidence type="ECO:0000256" key="4">
    <source>
        <dbReference type="ARBA" id="ARBA00023172"/>
    </source>
</evidence>
<dbReference type="AlphaFoldDB" id="A0A0F3IKE2"/>
<proteinExistence type="inferred from homology"/>
<dbReference type="InterPro" id="IPR044068">
    <property type="entry name" value="CB"/>
</dbReference>
<dbReference type="InterPro" id="IPR050808">
    <property type="entry name" value="Phage_Integrase"/>
</dbReference>
<protein>
    <submittedName>
        <fullName evidence="8">Integrase</fullName>
    </submittedName>
</protein>
<keyword evidence="3 5" id="KW-0238">DNA-binding</keyword>
<dbReference type="PATRIC" id="fig|1632867.3.peg.4756"/>
<dbReference type="InterPro" id="IPR010998">
    <property type="entry name" value="Integrase_recombinase_N"/>
</dbReference>
<dbReference type="Pfam" id="PF13356">
    <property type="entry name" value="Arm-DNA-bind_3"/>
    <property type="match status" value="1"/>
</dbReference>
<organism evidence="8 9">
    <name type="scientific">Methylocucumis oryzae</name>
    <dbReference type="NCBI Taxonomy" id="1632867"/>
    <lineage>
        <taxon>Bacteria</taxon>
        <taxon>Pseudomonadati</taxon>
        <taxon>Pseudomonadota</taxon>
        <taxon>Gammaproteobacteria</taxon>
        <taxon>Methylococcales</taxon>
        <taxon>Methylococcaceae</taxon>
        <taxon>Methylocucumis</taxon>
    </lineage>
</organism>
<dbReference type="InterPro" id="IPR013762">
    <property type="entry name" value="Integrase-like_cat_sf"/>
</dbReference>
<dbReference type="InterPro" id="IPR002104">
    <property type="entry name" value="Integrase_catalytic"/>
</dbReference>
<dbReference type="GO" id="GO:0003677">
    <property type="term" value="F:DNA binding"/>
    <property type="evidence" value="ECO:0007669"/>
    <property type="project" value="UniProtKB-UniRule"/>
</dbReference>
<dbReference type="PANTHER" id="PTHR30629">
    <property type="entry name" value="PROPHAGE INTEGRASE"/>
    <property type="match status" value="1"/>
</dbReference>
<dbReference type="InterPro" id="IPR038488">
    <property type="entry name" value="Integrase_DNA-bd_sf"/>
</dbReference>
<gene>
    <name evidence="8" type="ORF">VZ94_06625</name>
</gene>
<evidence type="ECO:0000256" key="5">
    <source>
        <dbReference type="PROSITE-ProRule" id="PRU01248"/>
    </source>
</evidence>
<reference evidence="8 9" key="2">
    <citation type="journal article" date="2016" name="Microb. Ecol.">
        <title>Genome Characteristics of a Novel Type I Methanotroph (Sn10-6) Isolated from a Flooded Indian Rice Field.</title>
        <authorList>
            <person name="Rahalkar M.C."/>
            <person name="Pandit P.S."/>
            <person name="Dhakephalkar P.K."/>
            <person name="Pore S."/>
            <person name="Arora P."/>
            <person name="Kapse N."/>
        </authorList>
    </citation>
    <scope>NUCLEOTIDE SEQUENCE [LARGE SCALE GENOMIC DNA]</scope>
    <source>
        <strain evidence="8 9">Sn10-6</strain>
    </source>
</reference>
<dbReference type="Proteomes" id="UP000033684">
    <property type="component" value="Unassembled WGS sequence"/>
</dbReference>
<evidence type="ECO:0000256" key="2">
    <source>
        <dbReference type="ARBA" id="ARBA00022908"/>
    </source>
</evidence>
<dbReference type="Gene3D" id="1.10.443.10">
    <property type="entry name" value="Intergrase catalytic core"/>
    <property type="match status" value="1"/>
</dbReference>
<dbReference type="InterPro" id="IPR011010">
    <property type="entry name" value="DNA_brk_join_enz"/>
</dbReference>
<feature type="domain" description="Tyr recombinase" evidence="6">
    <location>
        <begin position="214"/>
        <end position="385"/>
    </location>
</feature>
<evidence type="ECO:0000313" key="9">
    <source>
        <dbReference type="Proteomes" id="UP000033684"/>
    </source>
</evidence>
<evidence type="ECO:0000313" key="8">
    <source>
        <dbReference type="EMBL" id="KJV07171.1"/>
    </source>
</evidence>
<evidence type="ECO:0000256" key="3">
    <source>
        <dbReference type="ARBA" id="ARBA00023125"/>
    </source>
</evidence>
<dbReference type="SUPFAM" id="SSF56349">
    <property type="entry name" value="DNA breaking-rejoining enzymes"/>
    <property type="match status" value="1"/>
</dbReference>
<evidence type="ECO:0000259" key="6">
    <source>
        <dbReference type="PROSITE" id="PS51898"/>
    </source>
</evidence>
<dbReference type="PROSITE" id="PS51898">
    <property type="entry name" value="TYR_RECOMBINASE"/>
    <property type="match status" value="1"/>
</dbReference>
<dbReference type="PROSITE" id="PS51900">
    <property type="entry name" value="CB"/>
    <property type="match status" value="1"/>
</dbReference>
<reference evidence="9" key="1">
    <citation type="submission" date="2015-03" db="EMBL/GenBank/DDBJ databases">
        <title>Draft genome sequence of a novel methanotroph (Sn10-6) isolated from flooded ricefield rhizosphere in India.</title>
        <authorList>
            <person name="Pandit P.S."/>
            <person name="Pore S.D."/>
            <person name="Arora P."/>
            <person name="Kapse N.G."/>
            <person name="Dhakephalkar P.K."/>
            <person name="Rahalkar M.C."/>
        </authorList>
    </citation>
    <scope>NUCLEOTIDE SEQUENCE [LARGE SCALE GENOMIC DNA]</scope>
    <source>
        <strain evidence="9">Sn10-6</strain>
    </source>
</reference>
<dbReference type="CDD" id="cd00801">
    <property type="entry name" value="INT_P4_C"/>
    <property type="match status" value="1"/>
</dbReference>
<evidence type="ECO:0000259" key="7">
    <source>
        <dbReference type="PROSITE" id="PS51900"/>
    </source>
</evidence>
<dbReference type="OrthoDB" id="9795573at2"/>
<feature type="domain" description="Core-binding (CB)" evidence="7">
    <location>
        <begin position="102"/>
        <end position="183"/>
    </location>
</feature>
<sequence>MAKKINKLSDREVSTKIKPGLHGDGLGLWLKVTRTKTKSWIFRYTRDGKTVDIGLGSCITVSLSEARKKAAKHRSVLDAGGNPLELKKQELAARKVSKAVALTFKQCAESYINKQQHEFKNAKHLQQWRNTLEHYCFPIIGSLPVADIDTALVTACLEPIWTTKNETASRVRGRIEQVLAWATVSGYRTGDNPARWRGHLDKILPKPSKVQDTKHHTALPYVNMPAFMDELKQQDNTAARCLEFVILTAARTNEAIGATWDEIDLDAGVWTIPAERMKADKEHIVPLSNVCLELLKSMQAVKQNTYIFAGARGGLSNMAMLKLLERMGRKDLTVHGFRSTFRDWAAETTHHENFVLEMCLAHTIKNQAEKAYRRGDLLKKRLVVMNEWANYCDGTGV</sequence>
<dbReference type="Gene3D" id="3.30.160.390">
    <property type="entry name" value="Integrase, DNA-binding domain"/>
    <property type="match status" value="1"/>
</dbReference>
<dbReference type="InterPro" id="IPR053876">
    <property type="entry name" value="Phage_int_M"/>
</dbReference>
<dbReference type="GO" id="GO:0006310">
    <property type="term" value="P:DNA recombination"/>
    <property type="evidence" value="ECO:0007669"/>
    <property type="project" value="UniProtKB-KW"/>
</dbReference>
<dbReference type="PANTHER" id="PTHR30629:SF2">
    <property type="entry name" value="PROPHAGE INTEGRASE INTS-RELATED"/>
    <property type="match status" value="1"/>
</dbReference>
<comment type="caution">
    <text evidence="8">The sequence shown here is derived from an EMBL/GenBank/DDBJ whole genome shotgun (WGS) entry which is preliminary data.</text>
</comment>
<dbReference type="InterPro" id="IPR025166">
    <property type="entry name" value="Integrase_DNA_bind_dom"/>
</dbReference>